<accession>A0A381S0X2</accession>
<dbReference type="InterPro" id="IPR001279">
    <property type="entry name" value="Metallo-B-lactamas"/>
</dbReference>
<feature type="non-terminal residue" evidence="2">
    <location>
        <position position="1"/>
    </location>
</feature>
<evidence type="ECO:0000259" key="1">
    <source>
        <dbReference type="Pfam" id="PF12706"/>
    </source>
</evidence>
<dbReference type="EMBL" id="UINC01002268">
    <property type="protein sequence ID" value="SUZ94813.1"/>
    <property type="molecule type" value="Genomic_DNA"/>
</dbReference>
<proteinExistence type="predicted"/>
<feature type="non-terminal residue" evidence="2">
    <location>
        <position position="288"/>
    </location>
</feature>
<dbReference type="GO" id="GO:0005737">
    <property type="term" value="C:cytoplasm"/>
    <property type="evidence" value="ECO:0007669"/>
    <property type="project" value="TreeGrafter"/>
</dbReference>
<dbReference type="PANTHER" id="PTHR15032">
    <property type="entry name" value="N-ACYL-PHOSPHATIDYLETHANOLAMINE-HYDROLYZING PHOSPHOLIPASE D"/>
    <property type="match status" value="1"/>
</dbReference>
<dbReference type="Gene3D" id="3.60.15.10">
    <property type="entry name" value="Ribonuclease Z/Hydroxyacylglutathione hydrolase-like"/>
    <property type="match status" value="1"/>
</dbReference>
<reference evidence="2" key="1">
    <citation type="submission" date="2018-05" db="EMBL/GenBank/DDBJ databases">
        <authorList>
            <person name="Lanie J.A."/>
            <person name="Ng W.-L."/>
            <person name="Kazmierczak K.M."/>
            <person name="Andrzejewski T.M."/>
            <person name="Davidsen T.M."/>
            <person name="Wayne K.J."/>
            <person name="Tettelin H."/>
            <person name="Glass J.I."/>
            <person name="Rusch D."/>
            <person name="Podicherti R."/>
            <person name="Tsui H.-C.T."/>
            <person name="Winkler M.E."/>
        </authorList>
    </citation>
    <scope>NUCLEOTIDE SEQUENCE</scope>
</reference>
<sequence>MRNRRQFVKIIFGFFATIFSLKYFKTAQAANALPYHHLPDGTFRNLPGGLKREVSSNHSSLNFFRFFYKGIIKREMFDQKEIPDNIPPDHVMTQKTAQEQLQENTDPISVTWLGHAAFLIKLGKQYLLTDPFLSKTAGPLGIGPDRYVPAGIKISDLPDINTILISHNHYDHLDTTTLKKIKNKNAITVICPLNLFKTVSSLGYKKVIELDWYDEQQNNNFNVTAVPAYHWSRRIGQKRNSTLWNGYVIAYQSKKIYFSGDTAFGPMFSEIGKKLGPFDLTMISIGAY</sequence>
<protein>
    <recommendedName>
        <fullName evidence="1">Metallo-beta-lactamase domain-containing protein</fullName>
    </recommendedName>
</protein>
<dbReference type="Pfam" id="PF12706">
    <property type="entry name" value="Lactamase_B_2"/>
    <property type="match status" value="1"/>
</dbReference>
<feature type="domain" description="Metallo-beta-lactamase" evidence="1">
    <location>
        <begin position="127"/>
        <end position="288"/>
    </location>
</feature>
<dbReference type="AlphaFoldDB" id="A0A381S0X2"/>
<evidence type="ECO:0000313" key="2">
    <source>
        <dbReference type="EMBL" id="SUZ94813.1"/>
    </source>
</evidence>
<name>A0A381S0X2_9ZZZZ</name>
<dbReference type="InterPro" id="IPR036866">
    <property type="entry name" value="RibonucZ/Hydroxyglut_hydro"/>
</dbReference>
<dbReference type="PANTHER" id="PTHR15032:SF4">
    <property type="entry name" value="N-ACYL-PHOSPHATIDYLETHANOLAMINE-HYDROLYZING PHOSPHOLIPASE D"/>
    <property type="match status" value="1"/>
</dbReference>
<organism evidence="2">
    <name type="scientific">marine metagenome</name>
    <dbReference type="NCBI Taxonomy" id="408172"/>
    <lineage>
        <taxon>unclassified sequences</taxon>
        <taxon>metagenomes</taxon>
        <taxon>ecological metagenomes</taxon>
    </lineage>
</organism>
<dbReference type="SUPFAM" id="SSF56281">
    <property type="entry name" value="Metallo-hydrolase/oxidoreductase"/>
    <property type="match status" value="1"/>
</dbReference>
<gene>
    <name evidence="2" type="ORF">METZ01_LOCUS47667</name>
</gene>